<dbReference type="InterPro" id="IPR001543">
    <property type="entry name" value="FliN-like_C"/>
</dbReference>
<evidence type="ECO:0000313" key="14">
    <source>
        <dbReference type="EMBL" id="ODA35500.1"/>
    </source>
</evidence>
<feature type="compositionally biased region" description="Low complexity" evidence="12">
    <location>
        <begin position="23"/>
        <end position="38"/>
    </location>
</feature>
<accession>A0A1C3EQH2</accession>
<dbReference type="SUPFAM" id="SSF101801">
    <property type="entry name" value="Surface presentation of antigens (SPOA)"/>
    <property type="match status" value="1"/>
</dbReference>
<evidence type="ECO:0000256" key="6">
    <source>
        <dbReference type="ARBA" id="ARBA00022500"/>
    </source>
</evidence>
<dbReference type="NCBIfam" id="TIGR01397">
    <property type="entry name" value="fliM_switch"/>
    <property type="match status" value="1"/>
</dbReference>
<keyword evidence="15" id="KW-1185">Reference proteome</keyword>
<gene>
    <name evidence="14" type="ORF">A6X21_16990</name>
</gene>
<evidence type="ECO:0000256" key="7">
    <source>
        <dbReference type="ARBA" id="ARBA00022779"/>
    </source>
</evidence>
<keyword evidence="14" id="KW-0282">Flagellum</keyword>
<dbReference type="GO" id="GO:0005886">
    <property type="term" value="C:plasma membrane"/>
    <property type="evidence" value="ECO:0007669"/>
    <property type="project" value="UniProtKB-SubCell"/>
</dbReference>
<evidence type="ECO:0000256" key="2">
    <source>
        <dbReference type="ARBA" id="ARBA00004202"/>
    </source>
</evidence>
<sequence>MADVLSQSEVETLLAALDPAPRSNAGAAMSSPAPSSTPVRRRDNGPQISVYDFKRPERVSKEQMRAFQALHEGFSREFGAALSGMLRAIVEVKLISVDQLTYSEFVFSLENPTCFNLLESKGLEGHLILDLSPSIIFPIVDRLLGGGKESIPSIPSRPLTEIELQLVSRITLLVINGLENAWHNVCSLGLKVTQIESNPQLVQIVPPNEVIVLVSFEITMGEVRGIMNLCIPFNTIEPLSGKLSSDTWSAYQKKGLDPKQRVILEDGLSKAAVKMIVNLAHTRLTARDLAHLAVGDVIMTEHPKEDGLEVVVEGCPMFMAKPGAVKGKKAIRVTGMVAHSRDILREKLQSVAESSTSKSMPSVTEPKTNPPKPRT</sequence>
<dbReference type="GO" id="GO:0071978">
    <property type="term" value="P:bacterial-type flagellum-dependent swarming motility"/>
    <property type="evidence" value="ECO:0007669"/>
    <property type="project" value="TreeGrafter"/>
</dbReference>
<feature type="domain" description="Flagellar motor switch protein FliN-like C-terminal" evidence="13">
    <location>
        <begin position="268"/>
        <end position="337"/>
    </location>
</feature>
<evidence type="ECO:0000256" key="10">
    <source>
        <dbReference type="ARBA" id="ARBA00025044"/>
    </source>
</evidence>
<dbReference type="GO" id="GO:0003774">
    <property type="term" value="F:cytoskeletal motor activity"/>
    <property type="evidence" value="ECO:0007669"/>
    <property type="project" value="InterPro"/>
</dbReference>
<comment type="caution">
    <text evidence="14">The sequence shown here is derived from an EMBL/GenBank/DDBJ whole genome shotgun (WGS) entry which is preliminary data.</text>
</comment>
<comment type="function">
    <text evidence="10">FliM is one of three proteins (FliG, FliN, FliM) that forms the rotor-mounted switch complex (C ring), located at the base of the basal body. This complex interacts with the CheY and CheZ chemotaxis proteins, in addition to contacting components of the motor that determine the direction of flagellar rotation.</text>
</comment>
<keyword evidence="14" id="KW-0969">Cilium</keyword>
<dbReference type="GO" id="GO:0050918">
    <property type="term" value="P:positive chemotaxis"/>
    <property type="evidence" value="ECO:0007669"/>
    <property type="project" value="TreeGrafter"/>
</dbReference>
<evidence type="ECO:0000256" key="8">
    <source>
        <dbReference type="ARBA" id="ARBA00023136"/>
    </source>
</evidence>
<dbReference type="STRING" id="1841610.A6X21_16990"/>
<evidence type="ECO:0000256" key="4">
    <source>
        <dbReference type="ARBA" id="ARBA00021898"/>
    </source>
</evidence>
<dbReference type="SUPFAM" id="SSF103039">
    <property type="entry name" value="CheC-like"/>
    <property type="match status" value="1"/>
</dbReference>
<dbReference type="Proteomes" id="UP000094828">
    <property type="component" value="Unassembled WGS sequence"/>
</dbReference>
<proteinExistence type="inferred from homology"/>
<protein>
    <recommendedName>
        <fullName evidence="4 11">Flagellar motor switch protein FliM</fullName>
    </recommendedName>
</protein>
<evidence type="ECO:0000256" key="9">
    <source>
        <dbReference type="ARBA" id="ARBA00023143"/>
    </source>
</evidence>
<dbReference type="CDD" id="cd17908">
    <property type="entry name" value="FliM"/>
    <property type="match status" value="1"/>
</dbReference>
<dbReference type="Pfam" id="PF01052">
    <property type="entry name" value="FliMN_C"/>
    <property type="match status" value="1"/>
</dbReference>
<dbReference type="PANTHER" id="PTHR30034:SF6">
    <property type="entry name" value="YOP PROTEINS TRANSLOCATION PROTEIN Q"/>
    <property type="match status" value="1"/>
</dbReference>
<feature type="compositionally biased region" description="Polar residues" evidence="12">
    <location>
        <begin position="351"/>
        <end position="367"/>
    </location>
</feature>
<dbReference type="Pfam" id="PF02154">
    <property type="entry name" value="FliM"/>
    <property type="match status" value="1"/>
</dbReference>
<dbReference type="PRINTS" id="PR00955">
    <property type="entry name" value="FLGMOTORFLIM"/>
</dbReference>
<feature type="region of interest" description="Disordered" evidence="12">
    <location>
        <begin position="349"/>
        <end position="375"/>
    </location>
</feature>
<reference evidence="14 15" key="1">
    <citation type="submission" date="2016-05" db="EMBL/GenBank/DDBJ databases">
        <title>Genomic and physiological characterization of Planctopirus sp. isolated from fresh water lake.</title>
        <authorList>
            <person name="Subhash Y."/>
            <person name="Ramana C."/>
        </authorList>
    </citation>
    <scope>NUCLEOTIDE SEQUENCE [LARGE SCALE GENOMIC DNA]</scope>
    <source>
        <strain evidence="14 15">JC280</strain>
    </source>
</reference>
<dbReference type="RefSeq" id="WP_068845988.1">
    <property type="nucleotide sequence ID" value="NZ_LYDR01000033.1"/>
</dbReference>
<organism evidence="14 15">
    <name type="scientific">Planctopirus hydrillae</name>
    <dbReference type="NCBI Taxonomy" id="1841610"/>
    <lineage>
        <taxon>Bacteria</taxon>
        <taxon>Pseudomonadati</taxon>
        <taxon>Planctomycetota</taxon>
        <taxon>Planctomycetia</taxon>
        <taxon>Planctomycetales</taxon>
        <taxon>Planctomycetaceae</taxon>
        <taxon>Planctopirus</taxon>
    </lineage>
</organism>
<evidence type="ECO:0000256" key="11">
    <source>
        <dbReference type="NCBIfam" id="TIGR01397"/>
    </source>
</evidence>
<dbReference type="PIRSF" id="PIRSF002888">
    <property type="entry name" value="FliM"/>
    <property type="match status" value="1"/>
</dbReference>
<dbReference type="Gene3D" id="2.30.330.10">
    <property type="entry name" value="SpoA-like"/>
    <property type="match status" value="1"/>
</dbReference>
<dbReference type="InterPro" id="IPR001689">
    <property type="entry name" value="Flag_FliM"/>
</dbReference>
<keyword evidence="7" id="KW-0283">Flagellar rotation</keyword>
<evidence type="ECO:0000256" key="5">
    <source>
        <dbReference type="ARBA" id="ARBA00022475"/>
    </source>
</evidence>
<keyword evidence="8" id="KW-0472">Membrane</keyword>
<keyword evidence="14" id="KW-0966">Cell projection</keyword>
<evidence type="ECO:0000256" key="3">
    <source>
        <dbReference type="ARBA" id="ARBA00011049"/>
    </source>
</evidence>
<feature type="region of interest" description="Disordered" evidence="12">
    <location>
        <begin position="16"/>
        <end position="46"/>
    </location>
</feature>
<dbReference type="AlphaFoldDB" id="A0A1C3EQH2"/>
<comment type="similarity">
    <text evidence="3">Belongs to the FliM family.</text>
</comment>
<evidence type="ECO:0000256" key="12">
    <source>
        <dbReference type="SAM" id="MobiDB-lite"/>
    </source>
</evidence>
<dbReference type="InterPro" id="IPR036429">
    <property type="entry name" value="SpoA-like_sf"/>
</dbReference>
<dbReference type="PANTHER" id="PTHR30034">
    <property type="entry name" value="FLAGELLAR MOTOR SWITCH PROTEIN FLIM"/>
    <property type="match status" value="1"/>
</dbReference>
<keyword evidence="6" id="KW-0145">Chemotaxis</keyword>
<dbReference type="EMBL" id="LYDR01000033">
    <property type="protein sequence ID" value="ODA35500.1"/>
    <property type="molecule type" value="Genomic_DNA"/>
</dbReference>
<keyword evidence="5" id="KW-1003">Cell membrane</keyword>
<comment type="subcellular location">
    <subcellularLocation>
        <location evidence="1">Bacterial flagellum basal body</location>
    </subcellularLocation>
    <subcellularLocation>
        <location evidence="2">Cell membrane</location>
        <topology evidence="2">Peripheral membrane protein</topology>
    </subcellularLocation>
</comment>
<dbReference type="GO" id="GO:0009425">
    <property type="term" value="C:bacterial-type flagellum basal body"/>
    <property type="evidence" value="ECO:0007669"/>
    <property type="project" value="UniProtKB-SubCell"/>
</dbReference>
<name>A0A1C3EQH2_9PLAN</name>
<evidence type="ECO:0000256" key="1">
    <source>
        <dbReference type="ARBA" id="ARBA00004117"/>
    </source>
</evidence>
<dbReference type="InterPro" id="IPR028976">
    <property type="entry name" value="CheC-like_sf"/>
</dbReference>
<dbReference type="Gene3D" id="3.40.1550.10">
    <property type="entry name" value="CheC-like"/>
    <property type="match status" value="1"/>
</dbReference>
<evidence type="ECO:0000259" key="13">
    <source>
        <dbReference type="Pfam" id="PF01052"/>
    </source>
</evidence>
<evidence type="ECO:0000313" key="15">
    <source>
        <dbReference type="Proteomes" id="UP000094828"/>
    </source>
</evidence>
<keyword evidence="9" id="KW-0975">Bacterial flagellum</keyword>
<dbReference type="OrthoDB" id="9806941at2"/>